<protein>
    <submittedName>
        <fullName evidence="2">Carbamoyltransferase</fullName>
    </submittedName>
</protein>
<sequence length="149" mass="15906">AAGPPRLRGQPRTDERRQGPGAVPPRGADGAAGAGAGDLQPRPDPLALHALRARRGPRVARPHPDRHPRRRDRADPDDRCGHRTAGPPHDRGVRAPDRHPGRGEHQPQHRRPPDGRRPAGRAGVLRLGTGRPAGDRAVRGPPEASDAPV</sequence>
<dbReference type="GO" id="GO:0016740">
    <property type="term" value="F:transferase activity"/>
    <property type="evidence" value="ECO:0007669"/>
    <property type="project" value="UniProtKB-KW"/>
</dbReference>
<dbReference type="AlphaFoldDB" id="A0A6J4J030"/>
<evidence type="ECO:0000256" key="1">
    <source>
        <dbReference type="SAM" id="MobiDB-lite"/>
    </source>
</evidence>
<gene>
    <name evidence="2" type="ORF">AVDCRST_MAG52-2984</name>
</gene>
<feature type="non-terminal residue" evidence="2">
    <location>
        <position position="1"/>
    </location>
</feature>
<feature type="region of interest" description="Disordered" evidence="1">
    <location>
        <begin position="1"/>
        <end position="149"/>
    </location>
</feature>
<feature type="non-terminal residue" evidence="2">
    <location>
        <position position="149"/>
    </location>
</feature>
<keyword evidence="2" id="KW-0808">Transferase</keyword>
<reference evidence="2" key="1">
    <citation type="submission" date="2020-02" db="EMBL/GenBank/DDBJ databases">
        <authorList>
            <person name="Meier V. D."/>
        </authorList>
    </citation>
    <scope>NUCLEOTIDE SEQUENCE</scope>
    <source>
        <strain evidence="2">AVDCRST_MAG52</strain>
    </source>
</reference>
<evidence type="ECO:0000313" key="2">
    <source>
        <dbReference type="EMBL" id="CAA9267002.1"/>
    </source>
</evidence>
<name>A0A6J4J030_9ACTN</name>
<proteinExistence type="predicted"/>
<accession>A0A6J4J030</accession>
<organism evidence="2">
    <name type="scientific">uncultured Blastococcus sp</name>
    <dbReference type="NCBI Taxonomy" id="217144"/>
    <lineage>
        <taxon>Bacteria</taxon>
        <taxon>Bacillati</taxon>
        <taxon>Actinomycetota</taxon>
        <taxon>Actinomycetes</taxon>
        <taxon>Geodermatophilales</taxon>
        <taxon>Geodermatophilaceae</taxon>
        <taxon>Blastococcus</taxon>
        <taxon>environmental samples</taxon>
    </lineage>
</organism>
<dbReference type="EMBL" id="CADCTN010000205">
    <property type="protein sequence ID" value="CAA9267002.1"/>
    <property type="molecule type" value="Genomic_DNA"/>
</dbReference>
<feature type="compositionally biased region" description="Basic and acidic residues" evidence="1">
    <location>
        <begin position="72"/>
        <end position="81"/>
    </location>
</feature>
<feature type="compositionally biased region" description="Basic and acidic residues" evidence="1">
    <location>
        <begin position="88"/>
        <end position="117"/>
    </location>
</feature>
<feature type="compositionally biased region" description="Basic residues" evidence="1">
    <location>
        <begin position="51"/>
        <end position="71"/>
    </location>
</feature>
<feature type="compositionally biased region" description="Low complexity" evidence="1">
    <location>
        <begin position="19"/>
        <end position="29"/>
    </location>
</feature>